<keyword evidence="1" id="KW-0143">Chaperone</keyword>
<evidence type="ECO:0000256" key="1">
    <source>
        <dbReference type="RuleBase" id="RU367043"/>
    </source>
</evidence>
<dbReference type="GO" id="GO:0005743">
    <property type="term" value="C:mitochondrial inner membrane"/>
    <property type="evidence" value="ECO:0007669"/>
    <property type="project" value="UniProtKB-SubCell"/>
</dbReference>
<keyword evidence="4" id="KW-1185">Reference proteome</keyword>
<evidence type="ECO:0000313" key="4">
    <source>
        <dbReference type="Proteomes" id="UP001230268"/>
    </source>
</evidence>
<proteinExistence type="inferred from homology"/>
<dbReference type="SUPFAM" id="SSF144122">
    <property type="entry name" value="Tim10-like"/>
    <property type="match status" value="1"/>
</dbReference>
<comment type="caution">
    <text evidence="3">The sequence shown here is derived from an EMBL/GenBank/DDBJ whole genome shotgun (WGS) entry which is preliminary data.</text>
</comment>
<keyword evidence="1" id="KW-0653">Protein transport</keyword>
<comment type="subunit">
    <text evidence="1">Heterohexamer.</text>
</comment>
<keyword evidence="1" id="KW-0472">Membrane</keyword>
<dbReference type="EMBL" id="JAVEPI010000001">
    <property type="protein sequence ID" value="KAK1444236.1"/>
    <property type="molecule type" value="Genomic_DNA"/>
</dbReference>
<keyword evidence="1" id="KW-0811">Translocation</keyword>
<dbReference type="AlphaFoldDB" id="A0AAD8USN4"/>
<dbReference type="InterPro" id="IPR035427">
    <property type="entry name" value="Tim10-like_dom_sf"/>
</dbReference>
<keyword evidence="1" id="KW-0813">Transport</keyword>
<evidence type="ECO:0000259" key="2">
    <source>
        <dbReference type="Pfam" id="PF02953"/>
    </source>
</evidence>
<gene>
    <name evidence="3" type="ORF">BgAZ_101420</name>
</gene>
<comment type="domain">
    <text evidence="1">The twin CX3C motif contains 4 conserved Cys residues that form 2 disulfide bonds in the mitochondrial intermembrane space.</text>
</comment>
<organism evidence="3 4">
    <name type="scientific">Babesia gibsoni</name>
    <dbReference type="NCBI Taxonomy" id="33632"/>
    <lineage>
        <taxon>Eukaryota</taxon>
        <taxon>Sar</taxon>
        <taxon>Alveolata</taxon>
        <taxon>Apicomplexa</taxon>
        <taxon>Aconoidasida</taxon>
        <taxon>Piroplasmida</taxon>
        <taxon>Babesiidae</taxon>
        <taxon>Babesia</taxon>
    </lineage>
</organism>
<comment type="similarity">
    <text evidence="1">Belongs to the small Tim family.</text>
</comment>
<feature type="domain" description="Tim10-like" evidence="2">
    <location>
        <begin position="28"/>
        <end position="79"/>
    </location>
</feature>
<dbReference type="Proteomes" id="UP001230268">
    <property type="component" value="Unassembled WGS sequence"/>
</dbReference>
<comment type="function">
    <text evidence="1">Mitochondrial intermembrane chaperone that participates in the import and insertion of some multi-pass transmembrane proteins into the mitochondrial inner membrane. Also required for the transfer of beta-barrel precursors from the TOM complex to the sorting and assembly machinery (SAM complex) of the outer membrane. Acts as a chaperone-like protein that protects the hydrophobic precursors from aggregation and guide them through the mitochondrial intermembrane space.</text>
</comment>
<protein>
    <recommendedName>
        <fullName evidence="1">Mitochondrial import inner membrane translocase subunit</fullName>
    </recommendedName>
</protein>
<keyword evidence="1" id="KW-0999">Mitochondrion inner membrane</keyword>
<accession>A0AAD8USN4</accession>
<dbReference type="GO" id="GO:0015031">
    <property type="term" value="P:protein transport"/>
    <property type="evidence" value="ECO:0007669"/>
    <property type="project" value="UniProtKB-KW"/>
</dbReference>
<keyword evidence="1" id="KW-1015">Disulfide bond</keyword>
<dbReference type="Pfam" id="PF02953">
    <property type="entry name" value="zf-Tim10_DDP"/>
    <property type="match status" value="1"/>
</dbReference>
<dbReference type="Gene3D" id="1.10.287.810">
    <property type="entry name" value="Mitochondrial import inner membrane translocase subunit tim13 like domains"/>
    <property type="match status" value="1"/>
</dbReference>
<sequence length="89" mass="9842">MDPSVGLGLGKTDKEKAEVLLSFQKAIQSQKQTLKLLGVCFDRCVPTPGEVLTTSQQSCLWRCAQRNLETQYFILKRLEGMAAALKPGQ</sequence>
<keyword evidence="1" id="KW-0496">Mitochondrion</keyword>
<comment type="subcellular location">
    <subcellularLocation>
        <location evidence="1">Mitochondrion inner membrane</location>
        <topology evidence="1">Peripheral membrane protein</topology>
        <orientation evidence="1">Intermembrane side</orientation>
    </subcellularLocation>
</comment>
<dbReference type="InterPro" id="IPR004217">
    <property type="entry name" value="Tim10-like"/>
</dbReference>
<name>A0AAD8USN4_BABGI</name>
<reference evidence="3" key="1">
    <citation type="submission" date="2023-08" db="EMBL/GenBank/DDBJ databases">
        <title>Draft sequence of the Babesia gibsoni genome.</title>
        <authorList>
            <person name="Yamagishi J.Y."/>
            <person name="Xuan X.X."/>
        </authorList>
    </citation>
    <scope>NUCLEOTIDE SEQUENCE</scope>
    <source>
        <strain evidence="3">Azabu</strain>
    </source>
</reference>
<evidence type="ECO:0000313" key="3">
    <source>
        <dbReference type="EMBL" id="KAK1444236.1"/>
    </source>
</evidence>